<reference evidence="2" key="1">
    <citation type="submission" date="2023-07" db="EMBL/GenBank/DDBJ databases">
        <title>Functional and genomic diversity of the sorghum phyllosphere microbiome.</title>
        <authorList>
            <person name="Shade A."/>
        </authorList>
    </citation>
    <scope>NUCLEOTIDE SEQUENCE [LARGE SCALE GENOMIC DNA]</scope>
    <source>
        <strain evidence="2">SORGH_AS_0422</strain>
    </source>
</reference>
<dbReference type="RefSeq" id="WP_311951756.1">
    <property type="nucleotide sequence ID" value="NZ_JAVLVU010000001.1"/>
</dbReference>
<proteinExistence type="predicted"/>
<protein>
    <recommendedName>
        <fullName evidence="3">DUF2845 domain-containing protein</fullName>
    </recommendedName>
</protein>
<keyword evidence="2" id="KW-1185">Reference proteome</keyword>
<evidence type="ECO:0008006" key="3">
    <source>
        <dbReference type="Google" id="ProtNLM"/>
    </source>
</evidence>
<gene>
    <name evidence="1" type="ORF">QE417_003495</name>
</gene>
<name>A0ABU3GXD0_9SPHI</name>
<comment type="caution">
    <text evidence="1">The sequence shown here is derived from an EMBL/GenBank/DDBJ whole genome shotgun (WGS) entry which is preliminary data.</text>
</comment>
<sequence length="91" mass="10303">MAIIASCSSLRSVNTSVLKIGMTKAEVEEALKKKPYGTISAKSYPETKTVIEVLEYNEHFNGQKSDGYWLYFVNGKLDKWEPASKYHQPDI</sequence>
<evidence type="ECO:0000313" key="1">
    <source>
        <dbReference type="EMBL" id="MDT3404423.1"/>
    </source>
</evidence>
<dbReference type="Proteomes" id="UP001258315">
    <property type="component" value="Unassembled WGS sequence"/>
</dbReference>
<accession>A0ABU3GXD0</accession>
<evidence type="ECO:0000313" key="2">
    <source>
        <dbReference type="Proteomes" id="UP001258315"/>
    </source>
</evidence>
<dbReference type="EMBL" id="JAVLVU010000001">
    <property type="protein sequence ID" value="MDT3404423.1"/>
    <property type="molecule type" value="Genomic_DNA"/>
</dbReference>
<organism evidence="1 2">
    <name type="scientific">Mucilaginibacter terrae</name>
    <dbReference type="NCBI Taxonomy" id="1955052"/>
    <lineage>
        <taxon>Bacteria</taxon>
        <taxon>Pseudomonadati</taxon>
        <taxon>Bacteroidota</taxon>
        <taxon>Sphingobacteriia</taxon>
        <taxon>Sphingobacteriales</taxon>
        <taxon>Sphingobacteriaceae</taxon>
        <taxon>Mucilaginibacter</taxon>
    </lineage>
</organism>